<comment type="caution">
    <text evidence="1">The sequence shown here is derived from an EMBL/GenBank/DDBJ whole genome shotgun (WGS) entry which is preliminary data.</text>
</comment>
<name>A0ACC3AF70_9EURO</name>
<evidence type="ECO:0000313" key="2">
    <source>
        <dbReference type="Proteomes" id="UP001172386"/>
    </source>
</evidence>
<accession>A0ACC3AF70</accession>
<dbReference type="Proteomes" id="UP001172386">
    <property type="component" value="Unassembled WGS sequence"/>
</dbReference>
<protein>
    <submittedName>
        <fullName evidence="1">Uncharacterized protein</fullName>
    </submittedName>
</protein>
<sequence>MPGLGADTEFQIPTGYSPPLAIVTEDDHTAWIMVASALGLACTLLFGGIRVFVRSTICPGIGMDDIFLAGATVLAIFQTSVILSASLNGLGKSTELVPSGKHAKVQQLYYSGILLFITALGLSKLSVIFFLLRLTPFGTHKRVFYTVAGCTIAWTVGSLFAAALQCNLAHPWVVMGEQCSGAFVRWQIICAIDIIIEICIVGMSTLLVFKIQASLSTKLAVVATFSPRLLMIIPISMRLAEFKEAGRSSNFTLLDDLFIVWTQTELNYSLISATIPTLRSFISKLNTQFGGLGEGEGEGAYGNGYSKGSSKKSSKLNDSFQMSNLSSVKTQKDTQKVGKPSTFKGNLLESPEIYEYNIQTSSTVPDWSISKASSRGSPSGQNLMAVDARSVDSNDSQQLMIRKEIMYTVERQHAS</sequence>
<gene>
    <name evidence="1" type="ORF">H2198_002295</name>
</gene>
<organism evidence="1 2">
    <name type="scientific">Neophaeococcomyces mojaviensis</name>
    <dbReference type="NCBI Taxonomy" id="3383035"/>
    <lineage>
        <taxon>Eukaryota</taxon>
        <taxon>Fungi</taxon>
        <taxon>Dikarya</taxon>
        <taxon>Ascomycota</taxon>
        <taxon>Pezizomycotina</taxon>
        <taxon>Eurotiomycetes</taxon>
        <taxon>Chaetothyriomycetidae</taxon>
        <taxon>Chaetothyriales</taxon>
        <taxon>Chaetothyriales incertae sedis</taxon>
        <taxon>Neophaeococcomyces</taxon>
    </lineage>
</organism>
<evidence type="ECO:0000313" key="1">
    <source>
        <dbReference type="EMBL" id="KAJ9660950.1"/>
    </source>
</evidence>
<dbReference type="EMBL" id="JAPDRQ010000027">
    <property type="protein sequence ID" value="KAJ9660950.1"/>
    <property type="molecule type" value="Genomic_DNA"/>
</dbReference>
<proteinExistence type="predicted"/>
<keyword evidence="2" id="KW-1185">Reference proteome</keyword>
<reference evidence="1" key="1">
    <citation type="submission" date="2022-10" db="EMBL/GenBank/DDBJ databases">
        <title>Culturing micro-colonial fungi from biological soil crusts in the Mojave desert and describing Neophaeococcomyces mojavensis, and introducing the new genera and species Taxawa tesnikishii.</title>
        <authorList>
            <person name="Kurbessoian T."/>
            <person name="Stajich J.E."/>
        </authorList>
    </citation>
    <scope>NUCLEOTIDE SEQUENCE</scope>
    <source>
        <strain evidence="1">JES_112</strain>
    </source>
</reference>